<feature type="region of interest" description="Disordered" evidence="1">
    <location>
        <begin position="1"/>
        <end position="31"/>
    </location>
</feature>
<evidence type="ECO:0000313" key="4">
    <source>
        <dbReference type="Proteomes" id="UP001197114"/>
    </source>
</evidence>
<feature type="region of interest" description="Disordered" evidence="1">
    <location>
        <begin position="71"/>
        <end position="133"/>
    </location>
</feature>
<comment type="caution">
    <text evidence="3">The sequence shown here is derived from an EMBL/GenBank/DDBJ whole genome shotgun (WGS) entry which is preliminary data.</text>
</comment>
<keyword evidence="2" id="KW-0472">Membrane</keyword>
<keyword evidence="2" id="KW-1133">Transmembrane helix</keyword>
<gene>
    <name evidence="3" type="ORF">GKQ77_02550</name>
</gene>
<evidence type="ECO:0000256" key="2">
    <source>
        <dbReference type="SAM" id="Phobius"/>
    </source>
</evidence>
<feature type="compositionally biased region" description="Basic and acidic residues" evidence="1">
    <location>
        <begin position="112"/>
        <end position="125"/>
    </location>
</feature>
<organism evidence="3 4">
    <name type="scientific">Streptomyces anatolicus</name>
    <dbReference type="NCBI Taxonomy" id="2675858"/>
    <lineage>
        <taxon>Bacteria</taxon>
        <taxon>Bacillati</taxon>
        <taxon>Actinomycetota</taxon>
        <taxon>Actinomycetes</taxon>
        <taxon>Kitasatosporales</taxon>
        <taxon>Streptomycetaceae</taxon>
        <taxon>Streptomyces</taxon>
    </lineage>
</organism>
<protein>
    <recommendedName>
        <fullName evidence="5">Tat pathway signal protein</fullName>
    </recommendedName>
</protein>
<proteinExistence type="predicted"/>
<dbReference type="EMBL" id="WMBF01000009">
    <property type="protein sequence ID" value="MBW5420449.1"/>
    <property type="molecule type" value="Genomic_DNA"/>
</dbReference>
<dbReference type="Proteomes" id="UP001197114">
    <property type="component" value="Unassembled WGS sequence"/>
</dbReference>
<name>A0ABS6YGA7_9ACTN</name>
<evidence type="ECO:0008006" key="5">
    <source>
        <dbReference type="Google" id="ProtNLM"/>
    </source>
</evidence>
<evidence type="ECO:0000256" key="1">
    <source>
        <dbReference type="SAM" id="MobiDB-lite"/>
    </source>
</evidence>
<feature type="transmembrane region" description="Helical" evidence="2">
    <location>
        <begin position="46"/>
        <end position="68"/>
    </location>
</feature>
<evidence type="ECO:0000313" key="3">
    <source>
        <dbReference type="EMBL" id="MBW5420449.1"/>
    </source>
</evidence>
<keyword evidence="4" id="KW-1185">Reference proteome</keyword>
<dbReference type="RefSeq" id="WP_219686926.1">
    <property type="nucleotide sequence ID" value="NZ_WMBF01000009.1"/>
</dbReference>
<sequence length="292" mass="29661">MSFGQGGPQWGPGGTGGLGGGPGGGPTPDWAALAEASEARARRRKWLMIGGGALATVAVATAVALTVVSANSDDASASNKPASELPATADIPGASDDPGPTFKPTTPPPPPDPKDFISSAKKDKAPLTPEGLFPGKTFTSGENVYKKGATDSTKQCASVTQPALGAILTKNGCTRLIRASYVKGSLAVTIGVAVFDTSAEAAKVKEQVDKGLVNALPGKGVPGFCRTGVCRGTYNAYGRYAYFTTTGYPSGKNVTTSDRKAYAVGDTMARFAFQRINQRGQAQASAAAAGPE</sequence>
<reference evidence="3 4" key="1">
    <citation type="submission" date="2019-11" db="EMBL/GenBank/DDBJ databases">
        <authorList>
            <person name="Ay H."/>
        </authorList>
    </citation>
    <scope>NUCLEOTIDE SEQUENCE [LARGE SCALE GENOMIC DNA]</scope>
    <source>
        <strain evidence="3 4">BG9H</strain>
    </source>
</reference>
<feature type="compositionally biased region" description="Gly residues" evidence="1">
    <location>
        <begin position="1"/>
        <end position="26"/>
    </location>
</feature>
<keyword evidence="2" id="KW-0812">Transmembrane</keyword>
<accession>A0ABS6YGA7</accession>